<dbReference type="PANTHER" id="PTHR34979:SF1">
    <property type="entry name" value="INNER MEMBRANE PROTEIN YGAZ"/>
    <property type="match status" value="1"/>
</dbReference>
<proteinExistence type="inferred from homology"/>
<dbReference type="InterPro" id="IPR011606">
    <property type="entry name" value="Brnchd-chn_aa_trnsp_permease"/>
</dbReference>
<feature type="transmembrane region" description="Helical" evidence="8">
    <location>
        <begin position="133"/>
        <end position="154"/>
    </location>
</feature>
<evidence type="ECO:0000256" key="1">
    <source>
        <dbReference type="ARBA" id="ARBA00004651"/>
    </source>
</evidence>
<feature type="transmembrane region" description="Helical" evidence="8">
    <location>
        <begin position="12"/>
        <end position="36"/>
    </location>
</feature>
<feature type="transmembrane region" description="Helical" evidence="8">
    <location>
        <begin position="74"/>
        <end position="94"/>
    </location>
</feature>
<accession>A0A3L7JC01</accession>
<feature type="transmembrane region" description="Helical" evidence="8">
    <location>
        <begin position="189"/>
        <end position="208"/>
    </location>
</feature>
<keyword evidence="10" id="KW-1185">Reference proteome</keyword>
<keyword evidence="3" id="KW-0813">Transport</keyword>
<evidence type="ECO:0000256" key="3">
    <source>
        <dbReference type="ARBA" id="ARBA00022448"/>
    </source>
</evidence>
<evidence type="ECO:0000256" key="5">
    <source>
        <dbReference type="ARBA" id="ARBA00022692"/>
    </source>
</evidence>
<feature type="transmembrane region" description="Helical" evidence="8">
    <location>
        <begin position="214"/>
        <end position="233"/>
    </location>
</feature>
<comment type="subcellular location">
    <subcellularLocation>
        <location evidence="1">Cell membrane</location>
        <topology evidence="1">Multi-pass membrane protein</topology>
    </subcellularLocation>
</comment>
<dbReference type="AlphaFoldDB" id="A0A3L7JC01"/>
<reference evidence="9 10" key="1">
    <citation type="submission" date="2018-10" db="EMBL/GenBank/DDBJ databases">
        <title>Notoacmeibacter sp. M2BS9Y-3-1, whole genome shotgun sequence.</title>
        <authorList>
            <person name="Tuo L."/>
        </authorList>
    </citation>
    <scope>NUCLEOTIDE SEQUENCE [LARGE SCALE GENOMIC DNA]</scope>
    <source>
        <strain evidence="9 10">M2BS9Y-3-1</strain>
    </source>
</reference>
<dbReference type="Proteomes" id="UP000281094">
    <property type="component" value="Unassembled WGS sequence"/>
</dbReference>
<dbReference type="RefSeq" id="WP_121645139.1">
    <property type="nucleotide sequence ID" value="NZ_RCWN01000001.1"/>
</dbReference>
<gene>
    <name evidence="9" type="ORF">D8780_08130</name>
</gene>
<evidence type="ECO:0000313" key="10">
    <source>
        <dbReference type="Proteomes" id="UP000281094"/>
    </source>
</evidence>
<keyword evidence="6 8" id="KW-1133">Transmembrane helix</keyword>
<protein>
    <submittedName>
        <fullName evidence="9">Branched-chain amino acid ABC transporter permease</fullName>
    </submittedName>
</protein>
<evidence type="ECO:0000256" key="8">
    <source>
        <dbReference type="SAM" id="Phobius"/>
    </source>
</evidence>
<comment type="caution">
    <text evidence="9">The sequence shown here is derived from an EMBL/GenBank/DDBJ whole genome shotgun (WGS) entry which is preliminary data.</text>
</comment>
<organism evidence="9 10">
    <name type="scientific">Notoacmeibacter ruber</name>
    <dbReference type="NCBI Taxonomy" id="2670375"/>
    <lineage>
        <taxon>Bacteria</taxon>
        <taxon>Pseudomonadati</taxon>
        <taxon>Pseudomonadota</taxon>
        <taxon>Alphaproteobacteria</taxon>
        <taxon>Hyphomicrobiales</taxon>
        <taxon>Notoacmeibacteraceae</taxon>
        <taxon>Notoacmeibacter</taxon>
    </lineage>
</organism>
<dbReference type="EMBL" id="RCWN01000001">
    <property type="protein sequence ID" value="RLQ88173.1"/>
    <property type="molecule type" value="Genomic_DNA"/>
</dbReference>
<name>A0A3L7JC01_9HYPH</name>
<comment type="similarity">
    <text evidence="2">Belongs to the AzlC family.</text>
</comment>
<keyword evidence="4" id="KW-1003">Cell membrane</keyword>
<evidence type="ECO:0000313" key="9">
    <source>
        <dbReference type="EMBL" id="RLQ88173.1"/>
    </source>
</evidence>
<evidence type="ECO:0000256" key="6">
    <source>
        <dbReference type="ARBA" id="ARBA00022989"/>
    </source>
</evidence>
<evidence type="ECO:0000256" key="7">
    <source>
        <dbReference type="ARBA" id="ARBA00023136"/>
    </source>
</evidence>
<keyword evidence="7 8" id="KW-0472">Membrane</keyword>
<keyword evidence="5 8" id="KW-0812">Transmembrane</keyword>
<dbReference type="GO" id="GO:0005886">
    <property type="term" value="C:plasma membrane"/>
    <property type="evidence" value="ECO:0007669"/>
    <property type="project" value="UniProtKB-SubCell"/>
</dbReference>
<dbReference type="Pfam" id="PF03591">
    <property type="entry name" value="AzlC"/>
    <property type="match status" value="1"/>
</dbReference>
<evidence type="ECO:0000256" key="2">
    <source>
        <dbReference type="ARBA" id="ARBA00010735"/>
    </source>
</evidence>
<dbReference type="GO" id="GO:1903785">
    <property type="term" value="P:L-valine transmembrane transport"/>
    <property type="evidence" value="ECO:0007669"/>
    <property type="project" value="TreeGrafter"/>
</dbReference>
<dbReference type="PANTHER" id="PTHR34979">
    <property type="entry name" value="INNER MEMBRANE PROTEIN YGAZ"/>
    <property type="match status" value="1"/>
</dbReference>
<feature type="transmembrane region" description="Helical" evidence="8">
    <location>
        <begin position="48"/>
        <end position="68"/>
    </location>
</feature>
<sequence>MSALTQSSSAPGFWAGVLRGLPVCAAIAPFGLLYGALAVDSGLSIFEATFMSAVIFGGASQMVGLQLFDGRVPGWLIVLSIFAVNFRHILYSAAIGPKLMHWPVWQRAVAWFVLTDPQFAESAKMAEERPVPFSWYLGLGLILYGLWVLESYLGARFGSLIDNPEALGLDFMLPLYFFGMLYDFRSRKPFFPIVISSAIGSIVAMVTVGSPWHVSLGAFCGIAAAVVIGAPATDAEPEERPT</sequence>
<evidence type="ECO:0000256" key="4">
    <source>
        <dbReference type="ARBA" id="ARBA00022475"/>
    </source>
</evidence>